<evidence type="ECO:0000259" key="4">
    <source>
        <dbReference type="PROSITE" id="PS50054"/>
    </source>
</evidence>
<dbReference type="PANTHER" id="PTHR46381">
    <property type="entry name" value="MKPA PROTEIN"/>
    <property type="match status" value="1"/>
</dbReference>
<dbReference type="SUPFAM" id="SSF52799">
    <property type="entry name" value="(Phosphotyrosine protein) phosphatases II"/>
    <property type="match status" value="1"/>
</dbReference>
<dbReference type="InterPro" id="IPR016130">
    <property type="entry name" value="Tyr_Pase_AS"/>
</dbReference>
<evidence type="ECO:0000256" key="3">
    <source>
        <dbReference type="SAM" id="MobiDB-lite"/>
    </source>
</evidence>
<dbReference type="SUPFAM" id="SSF55753">
    <property type="entry name" value="Actin depolymerizing proteins"/>
    <property type="match status" value="1"/>
</dbReference>
<dbReference type="OrthoDB" id="165342at2759"/>
<comment type="caution">
    <text evidence="6">The sequence shown here is derived from an EMBL/GenBank/DDBJ whole genome shotgun (WGS) entry which is preliminary data.</text>
</comment>
<dbReference type="Pfam" id="PF25466">
    <property type="entry name" value="MPK1_gelsolin_C"/>
    <property type="match status" value="1"/>
</dbReference>
<dbReference type="Pfam" id="PF00782">
    <property type="entry name" value="DSPc"/>
    <property type="match status" value="1"/>
</dbReference>
<dbReference type="SMART" id="SM00262">
    <property type="entry name" value="GEL"/>
    <property type="match status" value="1"/>
</dbReference>
<dbReference type="InterPro" id="IPR000387">
    <property type="entry name" value="Tyr_Pase_dom"/>
</dbReference>
<dbReference type="InterPro" id="IPR000340">
    <property type="entry name" value="Dual-sp_phosphatase_cat-dom"/>
</dbReference>
<evidence type="ECO:0000259" key="5">
    <source>
        <dbReference type="PROSITE" id="PS50056"/>
    </source>
</evidence>
<dbReference type="PROSITE" id="PS00383">
    <property type="entry name" value="TYR_PHOSPHATASE_1"/>
    <property type="match status" value="1"/>
</dbReference>
<feature type="compositionally biased region" description="Polar residues" evidence="3">
    <location>
        <begin position="9"/>
        <end position="32"/>
    </location>
</feature>
<dbReference type="InterPro" id="IPR029021">
    <property type="entry name" value="Prot-tyrosine_phosphatase-like"/>
</dbReference>
<dbReference type="Gene3D" id="3.90.190.10">
    <property type="entry name" value="Protein tyrosine phosphatase superfamily"/>
    <property type="match status" value="1"/>
</dbReference>
<protein>
    <submittedName>
        <fullName evidence="6">Uncharacterized protein</fullName>
    </submittedName>
</protein>
<evidence type="ECO:0000256" key="2">
    <source>
        <dbReference type="ARBA" id="ARBA00022912"/>
    </source>
</evidence>
<keyword evidence="2" id="KW-0904">Protein phosphatase</keyword>
<accession>A0A835RI73</accession>
<dbReference type="GO" id="GO:0051015">
    <property type="term" value="F:actin filament binding"/>
    <property type="evidence" value="ECO:0007669"/>
    <property type="project" value="InterPro"/>
</dbReference>
<feature type="region of interest" description="Disordered" evidence="3">
    <location>
        <begin position="1"/>
        <end position="75"/>
    </location>
</feature>
<sequence length="774" mass="85695">MGGEDDSGAASSATSVRKTFWRSQSWSASRTASAPDISRGDTTEKGSSNGQFRRYPLPPLTPRAQNSKARSCLPPLQPLSIARRSLDEWPKASSDDVGEWLQPPTPSGRSETGRPGEGLKVDLSSLRSQDKKDQIAFFDKECSKVADHIYLGGNSVARNREILRQNGITHVLNCVGFVCPEYFKTDLEYKTLWLQDSPTEDITSILYDVFDYFEDVREKGGKVLVHCCQGVSRSTSLVIAYLMWREGQSFDDAFQFVKAARGIANPNMGFACQLLQCQKRVHAIPLSPNSGLRMYRMAPHSPYDALHLVPKLLIDSSPAALDSRGAFILHVVSSIFVWIGRNCDPAMEKDAKAAAFQVVRYERVPGPITTVEEGKEPMEFWDAFSSSGPENATGNAKEQIEPGKRPGVGRRRVEAYDGDFDLFYQAITGGVVPAFPSSGPGQETHLPARESNWSLLRRKFLSCTVSRFFPDSSLVREIDPHANQVPLVTAELSTSPSHLSPSSLSSESSISSTPSSQSSTSSPSTSSPLLTPSEALSTVSNLTEPFVPPSSSKASVCPEQLNTNKHTLVSHPKELRHSIAERRGSLLPMKLPSLNKDSSLLSRMLIDASSNCSESAQKVYMPTNDDAEQRVLESSDKDHVVGEETLLSCSIGSFGVFQESCNSMKAIVYRWPNLEKLATFSRDDLDPKAVFIFLILVDNKDRIIYRMVYLWIGRSFKHDHQHAKLTFGNNVYEVSQINWNQVGLEFLALMGLPSDLQIKVFEEQDAERFLDNIE</sequence>
<dbReference type="PROSITE" id="PS50054">
    <property type="entry name" value="TYR_PHOSPHATASE_DUAL"/>
    <property type="match status" value="1"/>
</dbReference>
<dbReference type="InterPro" id="IPR007123">
    <property type="entry name" value="Gelsolin-like_dom"/>
</dbReference>
<evidence type="ECO:0000313" key="7">
    <source>
        <dbReference type="Proteomes" id="UP000639772"/>
    </source>
</evidence>
<reference evidence="6 7" key="1">
    <citation type="journal article" date="2020" name="Nat. Food">
        <title>A phased Vanilla planifolia genome enables genetic improvement of flavour and production.</title>
        <authorList>
            <person name="Hasing T."/>
            <person name="Tang H."/>
            <person name="Brym M."/>
            <person name="Khazi F."/>
            <person name="Huang T."/>
            <person name="Chambers A.H."/>
        </authorList>
    </citation>
    <scope>NUCLEOTIDE SEQUENCE [LARGE SCALE GENOMIC DNA]</scope>
    <source>
        <tissue evidence="6">Leaf</tissue>
    </source>
</reference>
<dbReference type="EMBL" id="JADCNM010000003">
    <property type="protein sequence ID" value="KAG0489464.1"/>
    <property type="molecule type" value="Genomic_DNA"/>
</dbReference>
<dbReference type="AlphaFoldDB" id="A0A835RI73"/>
<feature type="region of interest" description="Disordered" evidence="3">
    <location>
        <begin position="386"/>
        <end position="410"/>
    </location>
</feature>
<feature type="compositionally biased region" description="Basic and acidic residues" evidence="3">
    <location>
        <begin position="111"/>
        <end position="120"/>
    </location>
</feature>
<dbReference type="PROSITE" id="PS50056">
    <property type="entry name" value="TYR_PHOSPHATASE_2"/>
    <property type="match status" value="1"/>
</dbReference>
<dbReference type="CDD" id="cd14498">
    <property type="entry name" value="DSP"/>
    <property type="match status" value="1"/>
</dbReference>
<dbReference type="PANTHER" id="PTHR46381:SF4">
    <property type="entry name" value="PROTEIN-TYROSINE-PHOSPHATASE MKP1"/>
    <property type="match status" value="1"/>
</dbReference>
<dbReference type="InterPro" id="IPR020422">
    <property type="entry name" value="TYR_PHOSPHATASE_DUAL_dom"/>
</dbReference>
<evidence type="ECO:0000313" key="6">
    <source>
        <dbReference type="EMBL" id="KAG0489464.1"/>
    </source>
</evidence>
<proteinExistence type="predicted"/>
<feature type="region of interest" description="Disordered" evidence="3">
    <location>
        <begin position="87"/>
        <end position="120"/>
    </location>
</feature>
<name>A0A835RI73_VANPL</name>
<gene>
    <name evidence="6" type="ORF">HPP92_006327</name>
</gene>
<dbReference type="Pfam" id="PF00626">
    <property type="entry name" value="Gelsolin"/>
    <property type="match status" value="1"/>
</dbReference>
<dbReference type="SMART" id="SM00195">
    <property type="entry name" value="DSPc"/>
    <property type="match status" value="1"/>
</dbReference>
<dbReference type="InterPro" id="IPR057528">
    <property type="entry name" value="MPK1_C"/>
</dbReference>
<feature type="domain" description="Tyrosine-protein phosphatase" evidence="4">
    <location>
        <begin position="141"/>
        <end position="283"/>
    </location>
</feature>
<feature type="compositionally biased region" description="Polar residues" evidence="3">
    <location>
        <begin position="386"/>
        <end position="396"/>
    </location>
</feature>
<dbReference type="Proteomes" id="UP000639772">
    <property type="component" value="Chromosome 3"/>
</dbReference>
<feature type="domain" description="Tyrosine specific protein phosphatases" evidence="5">
    <location>
        <begin position="200"/>
        <end position="261"/>
    </location>
</feature>
<dbReference type="GO" id="GO:0004721">
    <property type="term" value="F:phosphoprotein phosphatase activity"/>
    <property type="evidence" value="ECO:0007669"/>
    <property type="project" value="UniProtKB-KW"/>
</dbReference>
<feature type="region of interest" description="Disordered" evidence="3">
    <location>
        <begin position="492"/>
        <end position="532"/>
    </location>
</feature>
<dbReference type="InterPro" id="IPR007122">
    <property type="entry name" value="Villin/Gelsolin"/>
</dbReference>
<organism evidence="6 7">
    <name type="scientific">Vanilla planifolia</name>
    <name type="common">Vanilla</name>
    <dbReference type="NCBI Taxonomy" id="51239"/>
    <lineage>
        <taxon>Eukaryota</taxon>
        <taxon>Viridiplantae</taxon>
        <taxon>Streptophyta</taxon>
        <taxon>Embryophyta</taxon>
        <taxon>Tracheophyta</taxon>
        <taxon>Spermatophyta</taxon>
        <taxon>Magnoliopsida</taxon>
        <taxon>Liliopsida</taxon>
        <taxon>Asparagales</taxon>
        <taxon>Orchidaceae</taxon>
        <taxon>Vanilloideae</taxon>
        <taxon>Vanilleae</taxon>
        <taxon>Vanilla</taxon>
    </lineage>
</organism>
<keyword evidence="1" id="KW-0378">Hydrolase</keyword>
<dbReference type="Gene3D" id="3.40.20.10">
    <property type="entry name" value="Severin"/>
    <property type="match status" value="1"/>
</dbReference>
<evidence type="ECO:0000256" key="1">
    <source>
        <dbReference type="ARBA" id="ARBA00022801"/>
    </source>
</evidence>
<dbReference type="InterPro" id="IPR029006">
    <property type="entry name" value="ADF-H/Gelsolin-like_dom_sf"/>
</dbReference>